<protein>
    <recommendedName>
        <fullName evidence="5">Regulator RcnB of Ni and Co efflux</fullName>
    </recommendedName>
</protein>
<organism evidence="3 4">
    <name type="scientific">Paracoccus nototheniae</name>
    <dbReference type="NCBI Taxonomy" id="2489002"/>
    <lineage>
        <taxon>Bacteria</taxon>
        <taxon>Pseudomonadati</taxon>
        <taxon>Pseudomonadota</taxon>
        <taxon>Alphaproteobacteria</taxon>
        <taxon>Rhodobacterales</taxon>
        <taxon>Paracoccaceae</taxon>
        <taxon>Paracoccus</taxon>
    </lineage>
</organism>
<accession>A0ABW4E1D2</accession>
<proteinExistence type="predicted"/>
<gene>
    <name evidence="3" type="ORF">ACFQ5P_15995</name>
</gene>
<name>A0ABW4E1D2_9RHOB</name>
<feature type="chain" id="PRO_5046086968" description="Regulator RcnB of Ni and Co efflux" evidence="2">
    <location>
        <begin position="24"/>
        <end position="146"/>
    </location>
</feature>
<dbReference type="EMBL" id="JBHTOQ010000036">
    <property type="protein sequence ID" value="MFD1482798.1"/>
    <property type="molecule type" value="Genomic_DNA"/>
</dbReference>
<evidence type="ECO:0008006" key="5">
    <source>
        <dbReference type="Google" id="ProtNLM"/>
    </source>
</evidence>
<dbReference type="RefSeq" id="WP_131577594.1">
    <property type="nucleotide sequence ID" value="NZ_CBCSAJ010000074.1"/>
</dbReference>
<dbReference type="Gene3D" id="3.10.450.160">
    <property type="entry name" value="inner membrane protein cigr"/>
    <property type="match status" value="1"/>
</dbReference>
<sequence>MTSLTIRLASLGLALAIATPVLADPGRGNGNGHGNGHGKNARHEQRDDRRHARTDDRYRDCPPGLARKNPPCVPPGQARGHGDGYGHRIGDRLRAGDYILVRDTQRHNLPTRPDWRYYRDDNQIYRVDSNTQRILAVINLINAFSN</sequence>
<feature type="signal peptide" evidence="2">
    <location>
        <begin position="1"/>
        <end position="23"/>
    </location>
</feature>
<dbReference type="Proteomes" id="UP001597302">
    <property type="component" value="Unassembled WGS sequence"/>
</dbReference>
<reference evidence="4" key="1">
    <citation type="journal article" date="2019" name="Int. J. Syst. Evol. Microbiol.">
        <title>The Global Catalogue of Microorganisms (GCM) 10K type strain sequencing project: providing services to taxonomists for standard genome sequencing and annotation.</title>
        <authorList>
            <consortium name="The Broad Institute Genomics Platform"/>
            <consortium name="The Broad Institute Genome Sequencing Center for Infectious Disease"/>
            <person name="Wu L."/>
            <person name="Ma J."/>
        </authorList>
    </citation>
    <scope>NUCLEOTIDE SEQUENCE [LARGE SCALE GENOMIC DNA]</scope>
    <source>
        <strain evidence="4">CCM 8875</strain>
    </source>
</reference>
<keyword evidence="2" id="KW-0732">Signal</keyword>
<keyword evidence="4" id="KW-1185">Reference proteome</keyword>
<evidence type="ECO:0000313" key="3">
    <source>
        <dbReference type="EMBL" id="MFD1482798.1"/>
    </source>
</evidence>
<evidence type="ECO:0000256" key="1">
    <source>
        <dbReference type="SAM" id="MobiDB-lite"/>
    </source>
</evidence>
<feature type="compositionally biased region" description="Basic and acidic residues" evidence="1">
    <location>
        <begin position="41"/>
        <end position="60"/>
    </location>
</feature>
<comment type="caution">
    <text evidence="3">The sequence shown here is derived from an EMBL/GenBank/DDBJ whole genome shotgun (WGS) entry which is preliminary data.</text>
</comment>
<evidence type="ECO:0000313" key="4">
    <source>
        <dbReference type="Proteomes" id="UP001597302"/>
    </source>
</evidence>
<feature type="compositionally biased region" description="Gly residues" evidence="1">
    <location>
        <begin position="27"/>
        <end position="37"/>
    </location>
</feature>
<feature type="region of interest" description="Disordered" evidence="1">
    <location>
        <begin position="26"/>
        <end position="84"/>
    </location>
</feature>
<evidence type="ECO:0000256" key="2">
    <source>
        <dbReference type="SAM" id="SignalP"/>
    </source>
</evidence>